<evidence type="ECO:0000313" key="1">
    <source>
        <dbReference type="EMBL" id="KIK45870.1"/>
    </source>
</evidence>
<dbReference type="AlphaFoldDB" id="A0A0D0A6Z5"/>
<reference evidence="1 2" key="1">
    <citation type="submission" date="2014-04" db="EMBL/GenBank/DDBJ databases">
        <authorList>
            <consortium name="DOE Joint Genome Institute"/>
            <person name="Kuo A."/>
            <person name="Ruytinx J."/>
            <person name="Rineau F."/>
            <person name="Colpaert J."/>
            <person name="Kohler A."/>
            <person name="Nagy L.G."/>
            <person name="Floudas D."/>
            <person name="Copeland A."/>
            <person name="Barry K.W."/>
            <person name="Cichocki N."/>
            <person name="Veneault-Fourrey C."/>
            <person name="LaButti K."/>
            <person name="Lindquist E.A."/>
            <person name="Lipzen A."/>
            <person name="Lundell T."/>
            <person name="Morin E."/>
            <person name="Murat C."/>
            <person name="Sun H."/>
            <person name="Tunlid A."/>
            <person name="Henrissat B."/>
            <person name="Grigoriev I.V."/>
            <person name="Hibbett D.S."/>
            <person name="Martin F."/>
            <person name="Nordberg H.P."/>
            <person name="Cantor M.N."/>
            <person name="Hua S.X."/>
        </authorList>
    </citation>
    <scope>NUCLEOTIDE SEQUENCE [LARGE SCALE GENOMIC DNA]</scope>
    <source>
        <strain evidence="1 2">UH-Slu-Lm8-n1</strain>
    </source>
</reference>
<proteinExistence type="predicted"/>
<dbReference type="HOGENOM" id="CLU_1887146_0_0_1"/>
<reference evidence="2" key="2">
    <citation type="submission" date="2015-01" db="EMBL/GenBank/DDBJ databases">
        <title>Evolutionary Origins and Diversification of the Mycorrhizal Mutualists.</title>
        <authorList>
            <consortium name="DOE Joint Genome Institute"/>
            <consortium name="Mycorrhizal Genomics Consortium"/>
            <person name="Kohler A."/>
            <person name="Kuo A."/>
            <person name="Nagy L.G."/>
            <person name="Floudas D."/>
            <person name="Copeland A."/>
            <person name="Barry K.W."/>
            <person name="Cichocki N."/>
            <person name="Veneault-Fourrey C."/>
            <person name="LaButti K."/>
            <person name="Lindquist E.A."/>
            <person name="Lipzen A."/>
            <person name="Lundell T."/>
            <person name="Morin E."/>
            <person name="Murat C."/>
            <person name="Riley R."/>
            <person name="Ohm R."/>
            <person name="Sun H."/>
            <person name="Tunlid A."/>
            <person name="Henrissat B."/>
            <person name="Grigoriev I.V."/>
            <person name="Hibbett D.S."/>
            <person name="Martin F."/>
        </authorList>
    </citation>
    <scope>NUCLEOTIDE SEQUENCE [LARGE SCALE GENOMIC DNA]</scope>
    <source>
        <strain evidence="2">UH-Slu-Lm8-n1</strain>
    </source>
</reference>
<accession>A0A0D0A6Z5</accession>
<dbReference type="Proteomes" id="UP000054485">
    <property type="component" value="Unassembled WGS sequence"/>
</dbReference>
<protein>
    <submittedName>
        <fullName evidence="1">Uncharacterized protein</fullName>
    </submittedName>
</protein>
<dbReference type="EMBL" id="KN835166">
    <property type="protein sequence ID" value="KIK45870.1"/>
    <property type="molecule type" value="Genomic_DNA"/>
</dbReference>
<evidence type="ECO:0000313" key="2">
    <source>
        <dbReference type="Proteomes" id="UP000054485"/>
    </source>
</evidence>
<keyword evidence="2" id="KW-1185">Reference proteome</keyword>
<dbReference type="InParanoid" id="A0A0D0A6Z5"/>
<sequence>MLTVARREWEGGTAQHLTSLGHTLSISLWKCSLIEQGDTSCNVRKFTIQSYHTVSNLHDYLHSTASGPAYPFSIILPLRCIPGAPVVSQVQILSSQLEPRTSLKCLCHVSLPLSIFYNWPRESGKICAAAPGGHT</sequence>
<organism evidence="1 2">
    <name type="scientific">Suillus luteus UH-Slu-Lm8-n1</name>
    <dbReference type="NCBI Taxonomy" id="930992"/>
    <lineage>
        <taxon>Eukaryota</taxon>
        <taxon>Fungi</taxon>
        <taxon>Dikarya</taxon>
        <taxon>Basidiomycota</taxon>
        <taxon>Agaricomycotina</taxon>
        <taxon>Agaricomycetes</taxon>
        <taxon>Agaricomycetidae</taxon>
        <taxon>Boletales</taxon>
        <taxon>Suillineae</taxon>
        <taxon>Suillaceae</taxon>
        <taxon>Suillus</taxon>
    </lineage>
</organism>
<gene>
    <name evidence="1" type="ORF">CY34DRAFT_480869</name>
</gene>
<name>A0A0D0A6Z5_9AGAM</name>